<dbReference type="EMBL" id="JAFBEC010000012">
    <property type="protein sequence ID" value="MBM7634409.1"/>
    <property type="molecule type" value="Genomic_DNA"/>
</dbReference>
<dbReference type="RefSeq" id="WP_275581897.1">
    <property type="nucleotide sequence ID" value="NZ_JAFBEC010000012.1"/>
</dbReference>
<proteinExistence type="predicted"/>
<organism evidence="1 2">
    <name type="scientific">Geomicrobium sediminis</name>
    <dbReference type="NCBI Taxonomy" id="1347788"/>
    <lineage>
        <taxon>Bacteria</taxon>
        <taxon>Bacillati</taxon>
        <taxon>Bacillota</taxon>
        <taxon>Bacilli</taxon>
        <taxon>Bacillales</taxon>
        <taxon>Geomicrobium</taxon>
    </lineage>
</organism>
<evidence type="ECO:0000313" key="2">
    <source>
        <dbReference type="Proteomes" id="UP000741863"/>
    </source>
</evidence>
<protein>
    <submittedName>
        <fullName evidence="1">Uncharacterized protein</fullName>
    </submittedName>
</protein>
<evidence type="ECO:0000313" key="1">
    <source>
        <dbReference type="EMBL" id="MBM7634409.1"/>
    </source>
</evidence>
<keyword evidence="2" id="KW-1185">Reference proteome</keyword>
<name>A0ABS2PGF2_9BACL</name>
<sequence length="42" mass="4881">MSQEMETIYNKHIADEKLQQGTKYERLATTVVFKILNTCCNS</sequence>
<gene>
    <name evidence="1" type="ORF">JOD17_003515</name>
</gene>
<dbReference type="Proteomes" id="UP000741863">
    <property type="component" value="Unassembled WGS sequence"/>
</dbReference>
<reference evidence="1 2" key="1">
    <citation type="submission" date="2021-01" db="EMBL/GenBank/DDBJ databases">
        <title>Genomic Encyclopedia of Type Strains, Phase IV (KMG-IV): sequencing the most valuable type-strain genomes for metagenomic binning, comparative biology and taxonomic classification.</title>
        <authorList>
            <person name="Goeker M."/>
        </authorList>
    </citation>
    <scope>NUCLEOTIDE SEQUENCE [LARGE SCALE GENOMIC DNA]</scope>
    <source>
        <strain evidence="1 2">DSM 25540</strain>
    </source>
</reference>
<comment type="caution">
    <text evidence="1">The sequence shown here is derived from an EMBL/GenBank/DDBJ whole genome shotgun (WGS) entry which is preliminary data.</text>
</comment>
<accession>A0ABS2PGF2</accession>